<comment type="caution">
    <text evidence="6">The sequence shown here is derived from an EMBL/GenBank/DDBJ whole genome shotgun (WGS) entry which is preliminary data.</text>
</comment>
<keyword evidence="3" id="KW-0777">Teichoic acid biosynthesis</keyword>
<comment type="catalytic activity">
    <reaction evidence="5">
        <text>D-ribitol 5-phosphate + CTP + H(+) = CDP-L-ribitol + diphosphate</text>
        <dbReference type="Rhea" id="RHEA:12456"/>
        <dbReference type="ChEBI" id="CHEBI:15378"/>
        <dbReference type="ChEBI" id="CHEBI:33019"/>
        <dbReference type="ChEBI" id="CHEBI:37563"/>
        <dbReference type="ChEBI" id="CHEBI:57608"/>
        <dbReference type="ChEBI" id="CHEBI:57695"/>
        <dbReference type="EC" id="2.7.7.40"/>
    </reaction>
</comment>
<dbReference type="eggNOG" id="COG1211">
    <property type="taxonomic scope" value="Bacteria"/>
</dbReference>
<feature type="binding site" evidence="5">
    <location>
        <begin position="14"/>
        <end position="17"/>
    </location>
    <ligand>
        <name>CTP</name>
        <dbReference type="ChEBI" id="CHEBI:37563"/>
    </ligand>
</feature>
<feature type="binding site" evidence="5">
    <location>
        <position position="119"/>
    </location>
    <ligand>
        <name>CTP</name>
        <dbReference type="ChEBI" id="CHEBI:37563"/>
    </ligand>
</feature>
<dbReference type="PANTHER" id="PTHR32125:SF8">
    <property type="entry name" value="RIBITOL-5-PHOSPHATE CYTIDYLYLTRANSFERASE"/>
    <property type="match status" value="1"/>
</dbReference>
<feature type="site" description="Positions ribitol 5-phosphate for the nucleophilic attack" evidence="5">
    <location>
        <position position="224"/>
    </location>
</feature>
<dbReference type="GO" id="GO:0019350">
    <property type="term" value="P:teichoic acid biosynthetic process"/>
    <property type="evidence" value="ECO:0007669"/>
    <property type="project" value="UniProtKB-KW"/>
</dbReference>
<reference evidence="6 7" key="2">
    <citation type="submission" date="2009-02" db="EMBL/GenBank/DDBJ databases">
        <title>Draft genome sequence of Eubacterium hallii (DSM 3353).</title>
        <authorList>
            <person name="Sudarsanam P."/>
            <person name="Ley R."/>
            <person name="Guruge J."/>
            <person name="Turnbaugh P.J."/>
            <person name="Mahowald M."/>
            <person name="Liep D."/>
            <person name="Gordon J."/>
        </authorList>
    </citation>
    <scope>NUCLEOTIDE SEQUENCE [LARGE SCALE GENOMIC DNA]</scope>
    <source>
        <strain evidence="6 7">DSM 3353</strain>
    </source>
</reference>
<dbReference type="NCBIfam" id="NF001183">
    <property type="entry name" value="PRK00155.1-3"/>
    <property type="match status" value="1"/>
</dbReference>
<dbReference type="GO" id="GO:0050518">
    <property type="term" value="F:2-C-methyl-D-erythritol 4-phosphate cytidylyltransferase activity"/>
    <property type="evidence" value="ECO:0007669"/>
    <property type="project" value="UniProtKB-ARBA"/>
</dbReference>
<dbReference type="InterPro" id="IPR034683">
    <property type="entry name" value="IspD/TarI"/>
</dbReference>
<dbReference type="SUPFAM" id="SSF53448">
    <property type="entry name" value="Nucleotide-diphospho-sugar transferases"/>
    <property type="match status" value="1"/>
</dbReference>
<evidence type="ECO:0000256" key="4">
    <source>
        <dbReference type="ARBA" id="ARBA00023316"/>
    </source>
</evidence>
<dbReference type="PROSITE" id="PS01295">
    <property type="entry name" value="ISPD"/>
    <property type="match status" value="1"/>
</dbReference>
<evidence type="ECO:0000313" key="7">
    <source>
        <dbReference type="Proteomes" id="UP000003174"/>
    </source>
</evidence>
<comment type="function">
    <text evidence="5">Catalyzes the transfer of the cytidylyl group of CTP to D-ribitol 5-phosphate.</text>
</comment>
<dbReference type="AlphaFoldDB" id="C0EZX1"/>
<dbReference type="InterPro" id="IPR050088">
    <property type="entry name" value="IspD/TarI_cytidylyltransf_bact"/>
</dbReference>
<evidence type="ECO:0000256" key="2">
    <source>
        <dbReference type="ARBA" id="ARBA00022695"/>
    </source>
</evidence>
<feature type="site" description="Transition state stabilizer" evidence="5">
    <location>
        <position position="21"/>
    </location>
</feature>
<gene>
    <name evidence="6" type="primary">ispD</name>
    <name evidence="6" type="ORF">EUBHAL_02982</name>
</gene>
<dbReference type="GO" id="GO:0047349">
    <property type="term" value="F:D-ribitol-5-phosphate cytidylyltransferase activity"/>
    <property type="evidence" value="ECO:0007669"/>
    <property type="project" value="UniProtKB-UniRule"/>
</dbReference>
<dbReference type="InterPro" id="IPR034709">
    <property type="entry name" value="TarI"/>
</dbReference>
<dbReference type="InterPro" id="IPR029044">
    <property type="entry name" value="Nucleotide-diphossugar_trans"/>
</dbReference>
<feature type="site" description="Transition state stabilizer" evidence="5">
    <location>
        <position position="29"/>
    </location>
</feature>
<keyword evidence="2 5" id="KW-0548">Nucleotidyltransferase</keyword>
<dbReference type="EC" id="2.7.7.40" evidence="5"/>
<keyword evidence="1 5" id="KW-0808">Transferase</keyword>
<accession>C0EZX1</accession>
<dbReference type="InterPro" id="IPR018294">
    <property type="entry name" value="ISPD_synthase_CS"/>
</dbReference>
<comment type="similarity">
    <text evidence="5">Belongs to the IspD/TarI cytidylyltransferase family. TarI subfamily.</text>
</comment>
<dbReference type="Proteomes" id="UP000003174">
    <property type="component" value="Unassembled WGS sequence"/>
</dbReference>
<dbReference type="CDD" id="cd02516">
    <property type="entry name" value="CDP-ME_synthetase"/>
    <property type="match status" value="1"/>
</dbReference>
<dbReference type="PANTHER" id="PTHR32125">
    <property type="entry name" value="2-C-METHYL-D-ERYTHRITOL 4-PHOSPHATE CYTIDYLYLTRANSFERASE, CHLOROPLASTIC"/>
    <property type="match status" value="1"/>
</dbReference>
<evidence type="ECO:0000256" key="1">
    <source>
        <dbReference type="ARBA" id="ARBA00022679"/>
    </source>
</evidence>
<protein>
    <recommendedName>
        <fullName evidence="5">Ribitol-5-phosphate cytidylyltransferase</fullName>
        <ecNumber evidence="5">2.7.7.40</ecNumber>
    </recommendedName>
</protein>
<dbReference type="FunFam" id="3.90.550.10:FF:000003">
    <property type="entry name" value="2-C-methyl-D-erythritol 4-phosphate cytidylyltransferase"/>
    <property type="match status" value="1"/>
</dbReference>
<feature type="binding site" evidence="5">
    <location>
        <begin position="88"/>
        <end position="94"/>
    </location>
    <ligand>
        <name>CTP</name>
        <dbReference type="ChEBI" id="CHEBI:37563"/>
    </ligand>
</feature>
<evidence type="ECO:0000256" key="3">
    <source>
        <dbReference type="ARBA" id="ARBA00022944"/>
    </source>
</evidence>
<proteinExistence type="inferred from homology"/>
<dbReference type="GO" id="GO:0071555">
    <property type="term" value="P:cell wall organization"/>
    <property type="evidence" value="ECO:0007669"/>
    <property type="project" value="UniProtKB-KW"/>
</dbReference>
<dbReference type="HAMAP" id="MF_02068">
    <property type="entry name" value="TarI"/>
    <property type="match status" value="1"/>
</dbReference>
<feature type="site" description="Positions ribitol 5-phosphate for the nucleophilic attack" evidence="5">
    <location>
        <position position="167"/>
    </location>
</feature>
<evidence type="ECO:0000256" key="5">
    <source>
        <dbReference type="HAMAP-Rule" id="MF_02068"/>
    </source>
</evidence>
<sequence length="243" mass="27424">MPDKGGNMVFGVILAGGIGSRMGNVEKPKQYLSVGGKPIILHTLEKFYVNSKFEKLIVLCPSQWINHTKNLVKKNFNDSSKIVVIEGGSTRNETIMNSIRYIEKEYGLDDDTIIVTHDSVRPFLTYRIIEDNIRYAQEYGACDTVIPASDTIVESAGHEIISNIPDRSIMYQGQTPQSFKAKKLKELYEGLTEEEKEILTDACKIFVIKGQDVHLVEGEVFNIKITYPYDLRVAETLIKGEEK</sequence>
<name>C0EZX1_9FIRM</name>
<dbReference type="GO" id="GO:0008299">
    <property type="term" value="P:isoprenoid biosynthetic process"/>
    <property type="evidence" value="ECO:0007669"/>
    <property type="project" value="InterPro"/>
</dbReference>
<dbReference type="EMBL" id="ACEP01000143">
    <property type="protein sequence ID" value="EEG35222.1"/>
    <property type="molecule type" value="Genomic_DNA"/>
</dbReference>
<dbReference type="Gene3D" id="3.90.550.10">
    <property type="entry name" value="Spore Coat Polysaccharide Biosynthesis Protein SpsA, Chain A"/>
    <property type="match status" value="1"/>
</dbReference>
<keyword evidence="4" id="KW-0961">Cell wall biogenesis/degradation</keyword>
<dbReference type="Pfam" id="PF01128">
    <property type="entry name" value="IspD"/>
    <property type="match status" value="1"/>
</dbReference>
<organism evidence="6 7">
    <name type="scientific">Anaerobutyricum hallii DSM 3353</name>
    <dbReference type="NCBI Taxonomy" id="411469"/>
    <lineage>
        <taxon>Bacteria</taxon>
        <taxon>Bacillati</taxon>
        <taxon>Bacillota</taxon>
        <taxon>Clostridia</taxon>
        <taxon>Lachnospirales</taxon>
        <taxon>Lachnospiraceae</taxon>
        <taxon>Anaerobutyricum</taxon>
    </lineage>
</organism>
<reference evidence="6 7" key="1">
    <citation type="submission" date="2009-01" db="EMBL/GenBank/DDBJ databases">
        <authorList>
            <person name="Fulton L."/>
            <person name="Clifton S."/>
            <person name="Fulton B."/>
            <person name="Xu J."/>
            <person name="Minx P."/>
            <person name="Pepin K.H."/>
            <person name="Johnson M."/>
            <person name="Bhonagiri V."/>
            <person name="Nash W.E."/>
            <person name="Mardis E.R."/>
            <person name="Wilson R.K."/>
        </authorList>
    </citation>
    <scope>NUCLEOTIDE SEQUENCE [LARGE SCALE GENOMIC DNA]</scope>
    <source>
        <strain evidence="6 7">DSM 3353</strain>
    </source>
</reference>
<evidence type="ECO:0000313" key="6">
    <source>
        <dbReference type="EMBL" id="EEG35222.1"/>
    </source>
</evidence>